<dbReference type="SUPFAM" id="SSF52540">
    <property type="entry name" value="P-loop containing nucleoside triphosphate hydrolases"/>
    <property type="match status" value="1"/>
</dbReference>
<dbReference type="Pfam" id="PF00350">
    <property type="entry name" value="Dynamin_N"/>
    <property type="match status" value="1"/>
</dbReference>
<organism evidence="3 4">
    <name type="scientific">Owenia fusiformis</name>
    <name type="common">Polychaete worm</name>
    <dbReference type="NCBI Taxonomy" id="6347"/>
    <lineage>
        <taxon>Eukaryota</taxon>
        <taxon>Metazoa</taxon>
        <taxon>Spiralia</taxon>
        <taxon>Lophotrochozoa</taxon>
        <taxon>Annelida</taxon>
        <taxon>Polychaeta</taxon>
        <taxon>Sedentaria</taxon>
        <taxon>Canalipalpata</taxon>
        <taxon>Sabellida</taxon>
        <taxon>Oweniida</taxon>
        <taxon>Oweniidae</taxon>
        <taxon>Owenia</taxon>
    </lineage>
</organism>
<dbReference type="Gene3D" id="3.40.50.300">
    <property type="entry name" value="P-loop containing nucleotide triphosphate hydrolases"/>
    <property type="match status" value="2"/>
</dbReference>
<dbReference type="CDD" id="cd08771">
    <property type="entry name" value="DLP_1"/>
    <property type="match status" value="1"/>
</dbReference>
<protein>
    <submittedName>
        <fullName evidence="3">Uncharacterized protein</fullName>
    </submittedName>
</protein>
<dbReference type="GO" id="GO:0016185">
    <property type="term" value="P:synaptic vesicle budding from presynaptic endocytic zone membrane"/>
    <property type="evidence" value="ECO:0007669"/>
    <property type="project" value="TreeGrafter"/>
</dbReference>
<dbReference type="GO" id="GO:0005737">
    <property type="term" value="C:cytoplasm"/>
    <property type="evidence" value="ECO:0007669"/>
    <property type="project" value="TreeGrafter"/>
</dbReference>
<dbReference type="Pfam" id="PF02212">
    <property type="entry name" value="GED"/>
    <property type="match status" value="1"/>
</dbReference>
<dbReference type="SMART" id="SM00053">
    <property type="entry name" value="DYNc"/>
    <property type="match status" value="1"/>
</dbReference>
<dbReference type="AlphaFoldDB" id="A0A8J1TMR8"/>
<dbReference type="Pfam" id="PF01031">
    <property type="entry name" value="Dynamin_M"/>
    <property type="match status" value="1"/>
</dbReference>
<dbReference type="GO" id="GO:0005525">
    <property type="term" value="F:GTP binding"/>
    <property type="evidence" value="ECO:0007669"/>
    <property type="project" value="InterPro"/>
</dbReference>
<dbReference type="Gene3D" id="1.20.120.1240">
    <property type="entry name" value="Dynamin, middle domain"/>
    <property type="match status" value="1"/>
</dbReference>
<dbReference type="EMBL" id="CAIIXF020000012">
    <property type="protein sequence ID" value="CAH1802127.1"/>
    <property type="molecule type" value="Genomic_DNA"/>
</dbReference>
<dbReference type="GO" id="GO:0031623">
    <property type="term" value="P:receptor internalization"/>
    <property type="evidence" value="ECO:0007669"/>
    <property type="project" value="TreeGrafter"/>
</dbReference>
<dbReference type="PROSITE" id="PS51718">
    <property type="entry name" value="G_DYNAMIN_2"/>
    <property type="match status" value="1"/>
</dbReference>
<reference evidence="3" key="1">
    <citation type="submission" date="2022-03" db="EMBL/GenBank/DDBJ databases">
        <authorList>
            <person name="Martin C."/>
        </authorList>
    </citation>
    <scope>NUCLEOTIDE SEQUENCE</scope>
</reference>
<dbReference type="Proteomes" id="UP000749559">
    <property type="component" value="Unassembled WGS sequence"/>
</dbReference>
<dbReference type="InterPro" id="IPR020850">
    <property type="entry name" value="GED_dom"/>
</dbReference>
<evidence type="ECO:0000256" key="2">
    <source>
        <dbReference type="ARBA" id="ARBA00023134"/>
    </source>
</evidence>
<sequence>MTSSTNTQDDKAVLADEFNRKVRPCIDAIDDLRQYGLEKDVALPAVVVIGDQSVGKSSVLEAMSGVQLPRGTAQRVLAGDSRGVSNRLIRLQVEAHNVPDLTLIDLPGIVRFSEGNDTVVQETRKLITSYISRPETIILVLIPCNVDIDTVEACNLAKQVDPNGDRTIGVLTRPDLIDHGVGPIKEVLDILENKKMKLKKGFYVVKCRSQKRIEEGQSLEQALAEEVQFFRTNERFRVINPMQCGIKQLSSKLTHELYLIIKNCIPMLLEEINAKLMTANHEIKFLGGIGLPIDAKERVRYLIQLLDEYCDKLQRVSIGDYRHHKKKIRLFSKVRELTDKFATDIEERTPTDQDASFLDNIKTEIKAQRGNELPTFANTYPVCERLINDYISVYKRPAMECLLSVNGEVEIILRGMAQDIFRNFPVLESKVKEVTERLGNKAYKDCERNVYRQFDMEKIVWTQDRIFKEEMFNGGKRDTWCSEPPTNSKKVEGKINKIEKVDRMRSIDDAELNSEAQKVALGVQTYIHIASRRIMDMVPLNIMLHFLHTLSNEIKKEVLALATCPDDLDNLLEEDQNVKEKRDTLKRKIERLEFAAAALAKI</sequence>
<name>A0A8J1TMR8_OWEFU</name>
<evidence type="ECO:0000313" key="4">
    <source>
        <dbReference type="Proteomes" id="UP000749559"/>
    </source>
</evidence>
<evidence type="ECO:0000256" key="1">
    <source>
        <dbReference type="ARBA" id="ARBA00022741"/>
    </source>
</evidence>
<dbReference type="OrthoDB" id="6116577at2759"/>
<dbReference type="InterPro" id="IPR027417">
    <property type="entry name" value="P-loop_NTPase"/>
</dbReference>
<dbReference type="PANTHER" id="PTHR11566">
    <property type="entry name" value="DYNAMIN"/>
    <property type="match status" value="1"/>
</dbReference>
<evidence type="ECO:0000313" key="3">
    <source>
        <dbReference type="EMBL" id="CAH1802127.1"/>
    </source>
</evidence>
<dbReference type="InterPro" id="IPR030381">
    <property type="entry name" value="G_DYNAMIN_dom"/>
</dbReference>
<keyword evidence="1" id="KW-0547">Nucleotide-binding</keyword>
<keyword evidence="2" id="KW-0342">GTP-binding</keyword>
<dbReference type="PROSITE" id="PS51388">
    <property type="entry name" value="GED"/>
    <property type="match status" value="1"/>
</dbReference>
<dbReference type="InterPro" id="IPR001401">
    <property type="entry name" value="Dynamin_GTPase"/>
</dbReference>
<dbReference type="PANTHER" id="PTHR11566:SF231">
    <property type="entry name" value="INTERFERON-INDUCED GTP-BINDING PROTEIN MX"/>
    <property type="match status" value="1"/>
</dbReference>
<dbReference type="InterPro" id="IPR000375">
    <property type="entry name" value="Dynamin_stalk"/>
</dbReference>
<accession>A0A8J1TMR8</accession>
<dbReference type="InterPro" id="IPR003130">
    <property type="entry name" value="GED"/>
</dbReference>
<dbReference type="GO" id="GO:0005886">
    <property type="term" value="C:plasma membrane"/>
    <property type="evidence" value="ECO:0007669"/>
    <property type="project" value="TreeGrafter"/>
</dbReference>
<comment type="caution">
    <text evidence="3">The sequence shown here is derived from an EMBL/GenBank/DDBJ whole genome shotgun (WGS) entry which is preliminary data.</text>
</comment>
<dbReference type="GO" id="GO:0003924">
    <property type="term" value="F:GTPase activity"/>
    <property type="evidence" value="ECO:0007669"/>
    <property type="project" value="InterPro"/>
</dbReference>
<dbReference type="GO" id="GO:0005874">
    <property type="term" value="C:microtubule"/>
    <property type="evidence" value="ECO:0007669"/>
    <property type="project" value="TreeGrafter"/>
</dbReference>
<keyword evidence="4" id="KW-1185">Reference proteome</keyword>
<dbReference type="InterPro" id="IPR022812">
    <property type="entry name" value="Dynamin"/>
</dbReference>
<dbReference type="GO" id="GO:0098793">
    <property type="term" value="C:presynapse"/>
    <property type="evidence" value="ECO:0007669"/>
    <property type="project" value="GOC"/>
</dbReference>
<dbReference type="SMART" id="SM00302">
    <property type="entry name" value="GED"/>
    <property type="match status" value="1"/>
</dbReference>
<proteinExistence type="predicted"/>
<dbReference type="GO" id="GO:0008017">
    <property type="term" value="F:microtubule binding"/>
    <property type="evidence" value="ECO:0007669"/>
    <property type="project" value="TreeGrafter"/>
</dbReference>
<dbReference type="InterPro" id="IPR045063">
    <property type="entry name" value="Dynamin_N"/>
</dbReference>
<gene>
    <name evidence="3" type="ORF">OFUS_LOCUS25841</name>
</gene>